<accession>Q0VLR8</accession>
<dbReference type="AlphaFoldDB" id="Q0VLR8"/>
<organism evidence="2 3">
    <name type="scientific">Alcanivorax borkumensis (strain ATCC 700651 / DSM 11573 / NCIMB 13689 / SK2)</name>
    <dbReference type="NCBI Taxonomy" id="393595"/>
    <lineage>
        <taxon>Bacteria</taxon>
        <taxon>Pseudomonadati</taxon>
        <taxon>Pseudomonadota</taxon>
        <taxon>Gammaproteobacteria</taxon>
        <taxon>Oceanospirillales</taxon>
        <taxon>Alcanivoracaceae</taxon>
        <taxon>Alcanivorax</taxon>
    </lineage>
</organism>
<dbReference type="RefSeq" id="WP_011589706.1">
    <property type="nucleotide sequence ID" value="NC_008260.1"/>
</dbReference>
<evidence type="ECO:0000256" key="1">
    <source>
        <dbReference type="SAM" id="MobiDB-lite"/>
    </source>
</evidence>
<proteinExistence type="predicted"/>
<dbReference type="KEGG" id="abo:ABO_2432"/>
<evidence type="ECO:0000313" key="3">
    <source>
        <dbReference type="Proteomes" id="UP000008871"/>
    </source>
</evidence>
<dbReference type="OrthoDB" id="6080495at2"/>
<protein>
    <submittedName>
        <fullName evidence="2">Uncharacterized protein</fullName>
    </submittedName>
</protein>
<keyword evidence="3" id="KW-1185">Reference proteome</keyword>
<dbReference type="HOGENOM" id="CLU_2191398_0_0_6"/>
<feature type="region of interest" description="Disordered" evidence="1">
    <location>
        <begin position="80"/>
        <end position="108"/>
    </location>
</feature>
<evidence type="ECO:0000313" key="2">
    <source>
        <dbReference type="EMBL" id="CAL17880.1"/>
    </source>
</evidence>
<dbReference type="Proteomes" id="UP000008871">
    <property type="component" value="Chromosome"/>
</dbReference>
<gene>
    <name evidence="2" type="ordered locus">ABO_2432</name>
</gene>
<name>Q0VLR8_ALCBS</name>
<sequence>MATDRTGCRVTAGIRCHTPPAYGERYDYIRGNDVYEQDYQYGLDYDGLSRIPQTDLKKDSTGSTKNAENRLQRRALELQEETAQPSMTQKLKHWQADIQLKTPGKASP</sequence>
<dbReference type="EMBL" id="AM286690">
    <property type="protein sequence ID" value="CAL17880.1"/>
    <property type="molecule type" value="Genomic_DNA"/>
</dbReference>
<reference evidence="2 3" key="1">
    <citation type="journal article" date="2006" name="Nat. Biotechnol.">
        <title>Genome sequence of the ubiquitous hydrocarbon-degrading marine bacterium Alcanivorax borkumensis.</title>
        <authorList>
            <person name="Schneiker S."/>
            <person name="Martins dos Santos V.A.P."/>
            <person name="Bartels D."/>
            <person name="Bekel T."/>
            <person name="Brecht M."/>
            <person name="Buhrmester J."/>
            <person name="Chernikova T.N."/>
            <person name="Denaro R."/>
            <person name="Ferrer M."/>
            <person name="Gertler C."/>
            <person name="Goesmann A."/>
            <person name="Golyshina O.V."/>
            <person name="Kaminski F."/>
            <person name="Khachane A.N."/>
            <person name="Lang S."/>
            <person name="Linke B."/>
            <person name="McHardy A.C."/>
            <person name="Meyer F."/>
            <person name="Nechitaylo T."/>
            <person name="Puehler A."/>
            <person name="Regenhardt D."/>
            <person name="Rupp O."/>
            <person name="Sabirova J.S."/>
            <person name="Selbitschka W."/>
            <person name="Yakimov M.M."/>
            <person name="Timmis K.N."/>
            <person name="Vorhoelter F.-J."/>
            <person name="Weidner S."/>
            <person name="Kaiser O."/>
            <person name="Golyshin P.N."/>
        </authorList>
    </citation>
    <scope>NUCLEOTIDE SEQUENCE [LARGE SCALE GENOMIC DNA]</scope>
    <source>
        <strain evidence="3">ATCC 700651 / DSM 11573 / NCIMB 13689 / SK2</strain>
    </source>
</reference>